<evidence type="ECO:0000313" key="2">
    <source>
        <dbReference type="EMBL" id="NLW34701.1"/>
    </source>
</evidence>
<reference evidence="2" key="1">
    <citation type="journal article" date="2020" name="Biotechnol. Biofuels">
        <title>New insights from the biogas microbiome by comprehensive genome-resolved metagenomics of nearly 1600 species originating from multiple anaerobic digesters.</title>
        <authorList>
            <person name="Campanaro S."/>
            <person name="Treu L."/>
            <person name="Rodriguez-R L.M."/>
            <person name="Kovalovszki A."/>
            <person name="Ziels R.M."/>
            <person name="Maus I."/>
            <person name="Zhu X."/>
            <person name="Kougias P.G."/>
            <person name="Basile A."/>
            <person name="Luo G."/>
            <person name="Schluter A."/>
            <person name="Konstantinidis K.T."/>
            <person name="Angelidaki I."/>
        </authorList>
    </citation>
    <scope>NUCLEOTIDE SEQUENCE</scope>
    <source>
        <strain evidence="2">AS06rmzACSIP_7</strain>
    </source>
</reference>
<proteinExistence type="predicted"/>
<evidence type="ECO:0000256" key="1">
    <source>
        <dbReference type="PROSITE-ProRule" id="PRU00339"/>
    </source>
</evidence>
<dbReference type="PROSITE" id="PS50005">
    <property type="entry name" value="TPR"/>
    <property type="match status" value="1"/>
</dbReference>
<dbReference type="InterPro" id="IPR019734">
    <property type="entry name" value="TPR_rpt"/>
</dbReference>
<keyword evidence="1" id="KW-0802">TPR repeat</keyword>
<dbReference type="Proteomes" id="UP000777265">
    <property type="component" value="Unassembled WGS sequence"/>
</dbReference>
<name>A0A351TZN4_9BACT</name>
<sequence length="210" mass="23424">MYNSPIHGKENMPYITGGCRWAFRALRAVLPLAALLILLSPHPSLSAPAEKQARKSAPPAAAARVAAINDANISTALKRADDMMRKGEIDGPLRILLGVYNYSNDVLYTVKFFQNHYERAINDPATPQDEKEDIHIKLKSMGQLVPKYSSIKEVTTYNIGYLYAKKGDSEKARRYLTEVLDITPFSTRKDSICMKAKTLLLGLYGLEGEF</sequence>
<dbReference type="EMBL" id="JAAYEE010000074">
    <property type="protein sequence ID" value="NLW34701.1"/>
    <property type="molecule type" value="Genomic_DNA"/>
</dbReference>
<reference evidence="2" key="2">
    <citation type="submission" date="2020-01" db="EMBL/GenBank/DDBJ databases">
        <authorList>
            <person name="Campanaro S."/>
        </authorList>
    </citation>
    <scope>NUCLEOTIDE SEQUENCE</scope>
    <source>
        <strain evidence="2">AS06rmzACSIP_7</strain>
    </source>
</reference>
<evidence type="ECO:0000313" key="3">
    <source>
        <dbReference type="Proteomes" id="UP000777265"/>
    </source>
</evidence>
<gene>
    <name evidence="2" type="ORF">GXY80_04355</name>
</gene>
<dbReference type="AlphaFoldDB" id="A0A351TZN4"/>
<dbReference type="STRING" id="909663.GCA_000512235_00470"/>
<accession>A0A351TZN4</accession>
<protein>
    <submittedName>
        <fullName evidence="2">Uncharacterized protein</fullName>
    </submittedName>
</protein>
<organism evidence="2 3">
    <name type="scientific">Syntrophorhabdus aromaticivorans</name>
    <dbReference type="NCBI Taxonomy" id="328301"/>
    <lineage>
        <taxon>Bacteria</taxon>
        <taxon>Pseudomonadati</taxon>
        <taxon>Thermodesulfobacteriota</taxon>
        <taxon>Syntrophorhabdia</taxon>
        <taxon>Syntrophorhabdales</taxon>
        <taxon>Syntrophorhabdaceae</taxon>
        <taxon>Syntrophorhabdus</taxon>
    </lineage>
</organism>
<feature type="repeat" description="TPR" evidence="1">
    <location>
        <begin position="153"/>
        <end position="186"/>
    </location>
</feature>
<comment type="caution">
    <text evidence="2">The sequence shown here is derived from an EMBL/GenBank/DDBJ whole genome shotgun (WGS) entry which is preliminary data.</text>
</comment>